<organism evidence="1 2">
    <name type="scientific">Zophobas morio</name>
    <dbReference type="NCBI Taxonomy" id="2755281"/>
    <lineage>
        <taxon>Eukaryota</taxon>
        <taxon>Metazoa</taxon>
        <taxon>Ecdysozoa</taxon>
        <taxon>Arthropoda</taxon>
        <taxon>Hexapoda</taxon>
        <taxon>Insecta</taxon>
        <taxon>Pterygota</taxon>
        <taxon>Neoptera</taxon>
        <taxon>Endopterygota</taxon>
        <taxon>Coleoptera</taxon>
        <taxon>Polyphaga</taxon>
        <taxon>Cucujiformia</taxon>
        <taxon>Tenebrionidae</taxon>
        <taxon>Zophobas</taxon>
    </lineage>
</organism>
<dbReference type="EMBL" id="JALNTZ010000003">
    <property type="protein sequence ID" value="KAJ3658016.1"/>
    <property type="molecule type" value="Genomic_DNA"/>
</dbReference>
<protein>
    <submittedName>
        <fullName evidence="1">Uncharacterized protein</fullName>
    </submittedName>
</protein>
<gene>
    <name evidence="1" type="ORF">Zmor_009783</name>
</gene>
<dbReference type="Proteomes" id="UP001168821">
    <property type="component" value="Unassembled WGS sequence"/>
</dbReference>
<evidence type="ECO:0000313" key="2">
    <source>
        <dbReference type="Proteomes" id="UP001168821"/>
    </source>
</evidence>
<sequence length="91" mass="9733">MTSIIYRKIYIKCAGGSGEAHQGYKHRKRSSLVTGRIIALHIHAFPIRIPDRAFPGALGPGLFSAHAENPQFAIRACRDTSGVSCSGSGPV</sequence>
<reference evidence="1" key="1">
    <citation type="journal article" date="2023" name="G3 (Bethesda)">
        <title>Whole genome assemblies of Zophobas morio and Tenebrio molitor.</title>
        <authorList>
            <person name="Kaur S."/>
            <person name="Stinson S.A."/>
            <person name="diCenzo G.C."/>
        </authorList>
    </citation>
    <scope>NUCLEOTIDE SEQUENCE</scope>
    <source>
        <strain evidence="1">QUZm001</strain>
    </source>
</reference>
<proteinExistence type="predicted"/>
<dbReference type="AlphaFoldDB" id="A0AA38IQ47"/>
<evidence type="ECO:0000313" key="1">
    <source>
        <dbReference type="EMBL" id="KAJ3658016.1"/>
    </source>
</evidence>
<comment type="caution">
    <text evidence="1">The sequence shown here is derived from an EMBL/GenBank/DDBJ whole genome shotgun (WGS) entry which is preliminary data.</text>
</comment>
<name>A0AA38IQ47_9CUCU</name>
<accession>A0AA38IQ47</accession>
<keyword evidence="2" id="KW-1185">Reference proteome</keyword>